<proteinExistence type="predicted"/>
<dbReference type="Proteomes" id="UP000756132">
    <property type="component" value="Chromosome 11"/>
</dbReference>
<dbReference type="KEGG" id="ffu:CLAFUR5_13080"/>
<evidence type="ECO:0000313" key="2">
    <source>
        <dbReference type="Proteomes" id="UP000756132"/>
    </source>
</evidence>
<evidence type="ECO:0000313" key="1">
    <source>
        <dbReference type="EMBL" id="UJO23800.1"/>
    </source>
</evidence>
<reference evidence="1" key="2">
    <citation type="journal article" date="2022" name="Microb. Genom.">
        <title>A chromosome-scale genome assembly of the tomato pathogen Cladosporium fulvum reveals a compartmentalized genome architecture and the presence of a dispensable chromosome.</title>
        <authorList>
            <person name="Zaccaron A.Z."/>
            <person name="Chen L.H."/>
            <person name="Samaras A."/>
            <person name="Stergiopoulos I."/>
        </authorList>
    </citation>
    <scope>NUCLEOTIDE SEQUENCE</scope>
    <source>
        <strain evidence="1">Race5_Kim</strain>
    </source>
</reference>
<organism evidence="1 2">
    <name type="scientific">Passalora fulva</name>
    <name type="common">Tomato leaf mold</name>
    <name type="synonym">Cladosporium fulvum</name>
    <dbReference type="NCBI Taxonomy" id="5499"/>
    <lineage>
        <taxon>Eukaryota</taxon>
        <taxon>Fungi</taxon>
        <taxon>Dikarya</taxon>
        <taxon>Ascomycota</taxon>
        <taxon>Pezizomycotina</taxon>
        <taxon>Dothideomycetes</taxon>
        <taxon>Dothideomycetidae</taxon>
        <taxon>Mycosphaerellales</taxon>
        <taxon>Mycosphaerellaceae</taxon>
        <taxon>Fulvia</taxon>
    </lineage>
</organism>
<gene>
    <name evidence="1" type="ORF">CLAFUR5_13080</name>
</gene>
<reference evidence="1" key="1">
    <citation type="submission" date="2021-12" db="EMBL/GenBank/DDBJ databases">
        <authorList>
            <person name="Zaccaron A."/>
            <person name="Stergiopoulos I."/>
        </authorList>
    </citation>
    <scope>NUCLEOTIDE SEQUENCE</scope>
    <source>
        <strain evidence="1">Race5_Kim</strain>
    </source>
</reference>
<dbReference type="RefSeq" id="XP_047768166.1">
    <property type="nucleotide sequence ID" value="XM_047912228.1"/>
</dbReference>
<name>A0A9Q8UVD7_PASFU</name>
<keyword evidence="2" id="KW-1185">Reference proteome</keyword>
<dbReference type="GeneID" id="71992958"/>
<dbReference type="EMBL" id="CP090173">
    <property type="protein sequence ID" value="UJO23800.1"/>
    <property type="molecule type" value="Genomic_DNA"/>
</dbReference>
<sequence>MATDSSCGKKHGDRFFIAQFQLWIDGIISAGNWNIPFAPLHLTIYATWSTAPLTGAVRADSCMVIVTYDPIELTMALASWFHHKGKALYKDKVLDLIDRTLYNFGFTEVELDYFITGSEHEYR</sequence>
<dbReference type="AlphaFoldDB" id="A0A9Q8UVD7"/>
<accession>A0A9Q8UVD7</accession>
<protein>
    <submittedName>
        <fullName evidence="1">Uncharacterized protein</fullName>
    </submittedName>
</protein>